<dbReference type="AlphaFoldDB" id="A0A6G4R0T0"/>
<evidence type="ECO:0000256" key="3">
    <source>
        <dbReference type="ARBA" id="ARBA00022448"/>
    </source>
</evidence>
<keyword evidence="7 8" id="KW-0472">Membrane</keyword>
<accession>A0A6G4R0T0</accession>
<evidence type="ECO:0000313" key="10">
    <source>
        <dbReference type="EMBL" id="NGM51319.1"/>
    </source>
</evidence>
<sequence>MSGAVERRSGLSGARILAVLIKEFIQLTRDRLTYAMILVMPIVQLLLFGYAINSDPRDLPTAVLVQDQGPMARSTLSALVNSGYFEIVRTASSPAELDAAVARGEVQFALTIPADFTRRVVRGDGAQILVEADASDPAATGGAIAALASLPRTALSRDLVGAASKPGADPFEVVIHRRYNPEAVTAYNIVPGLLGVILSMTLVMMTALGVTREYERGTMESLLATPARPIEVMIGKLAPYVVVGLIQTTVILILARVLFAVPMAGGWIALGLGVLLFIVGSLALGFLISTVARTQLQAMQMSFFYMMPSILLSGFMFPFRGMPDWAQALGSVIPVTHFLRVVRGALLKGLDVVALWPSLGALALFVVVIAGAAMARYRTTLD</sequence>
<dbReference type="PANTHER" id="PTHR30294:SF29">
    <property type="entry name" value="MULTIDRUG ABC TRANSPORTER PERMEASE YBHS-RELATED"/>
    <property type="match status" value="1"/>
</dbReference>
<feature type="transmembrane region" description="Helical" evidence="8">
    <location>
        <begin position="267"/>
        <end position="291"/>
    </location>
</feature>
<evidence type="ECO:0000256" key="2">
    <source>
        <dbReference type="ARBA" id="ARBA00007783"/>
    </source>
</evidence>
<feature type="transmembrane region" description="Helical" evidence="8">
    <location>
        <begin position="303"/>
        <end position="319"/>
    </location>
</feature>
<feature type="transmembrane region" description="Helical" evidence="8">
    <location>
        <begin position="32"/>
        <end position="52"/>
    </location>
</feature>
<feature type="transmembrane region" description="Helical" evidence="8">
    <location>
        <begin position="189"/>
        <end position="210"/>
    </location>
</feature>
<comment type="subcellular location">
    <subcellularLocation>
        <location evidence="1">Cell membrane</location>
        <topology evidence="1">Multi-pass membrane protein</topology>
    </subcellularLocation>
</comment>
<proteinExistence type="inferred from homology"/>
<evidence type="ECO:0000256" key="8">
    <source>
        <dbReference type="SAM" id="Phobius"/>
    </source>
</evidence>
<dbReference type="RefSeq" id="WP_165260664.1">
    <property type="nucleotide sequence ID" value="NZ_JAAKGT010000009.1"/>
</dbReference>
<feature type="transmembrane region" description="Helical" evidence="8">
    <location>
        <begin position="354"/>
        <end position="375"/>
    </location>
</feature>
<evidence type="ECO:0000259" key="9">
    <source>
        <dbReference type="PROSITE" id="PS51012"/>
    </source>
</evidence>
<dbReference type="InterPro" id="IPR051449">
    <property type="entry name" value="ABC-2_transporter_component"/>
</dbReference>
<evidence type="ECO:0000256" key="6">
    <source>
        <dbReference type="ARBA" id="ARBA00022989"/>
    </source>
</evidence>
<reference evidence="10" key="1">
    <citation type="submission" date="2020-02" db="EMBL/GenBank/DDBJ databases">
        <authorList>
            <person name="Gao J."/>
            <person name="Sun J."/>
        </authorList>
    </citation>
    <scope>NUCLEOTIDE SEQUENCE</scope>
    <source>
        <strain evidence="10">602-2</strain>
    </source>
</reference>
<dbReference type="Gene3D" id="3.40.1710.10">
    <property type="entry name" value="abc type-2 transporter like domain"/>
    <property type="match status" value="1"/>
</dbReference>
<protein>
    <submittedName>
        <fullName evidence="10">ABC transporter permease</fullName>
    </submittedName>
</protein>
<gene>
    <name evidence="10" type="ORF">G5B46_17050</name>
</gene>
<dbReference type="EMBL" id="JAAKGT010000009">
    <property type="protein sequence ID" value="NGM51319.1"/>
    <property type="molecule type" value="Genomic_DNA"/>
</dbReference>
<evidence type="ECO:0000256" key="1">
    <source>
        <dbReference type="ARBA" id="ARBA00004651"/>
    </source>
</evidence>
<organism evidence="10">
    <name type="scientific">Caulobacter sp. 602-2</name>
    <dbReference type="NCBI Taxonomy" id="2710887"/>
    <lineage>
        <taxon>Bacteria</taxon>
        <taxon>Pseudomonadati</taxon>
        <taxon>Pseudomonadota</taxon>
        <taxon>Alphaproteobacteria</taxon>
        <taxon>Caulobacterales</taxon>
        <taxon>Caulobacteraceae</taxon>
        <taxon>Caulobacter</taxon>
    </lineage>
</organism>
<keyword evidence="5 8" id="KW-0812">Transmembrane</keyword>
<keyword evidence="4" id="KW-1003">Cell membrane</keyword>
<dbReference type="InterPro" id="IPR047817">
    <property type="entry name" value="ABC2_TM_bact-type"/>
</dbReference>
<evidence type="ECO:0000256" key="4">
    <source>
        <dbReference type="ARBA" id="ARBA00022475"/>
    </source>
</evidence>
<comment type="caution">
    <text evidence="10">The sequence shown here is derived from an EMBL/GenBank/DDBJ whole genome shotgun (WGS) entry which is preliminary data.</text>
</comment>
<keyword evidence="6 8" id="KW-1133">Transmembrane helix</keyword>
<keyword evidence="3" id="KW-0813">Transport</keyword>
<comment type="similarity">
    <text evidence="2">Belongs to the ABC-2 integral membrane protein family.</text>
</comment>
<dbReference type="InterPro" id="IPR013525">
    <property type="entry name" value="ABC2_TM"/>
</dbReference>
<feature type="transmembrane region" description="Helical" evidence="8">
    <location>
        <begin position="237"/>
        <end position="261"/>
    </location>
</feature>
<evidence type="ECO:0000256" key="7">
    <source>
        <dbReference type="ARBA" id="ARBA00023136"/>
    </source>
</evidence>
<feature type="domain" description="ABC transmembrane type-2" evidence="9">
    <location>
        <begin position="140"/>
        <end position="380"/>
    </location>
</feature>
<dbReference type="PANTHER" id="PTHR30294">
    <property type="entry name" value="MEMBRANE COMPONENT OF ABC TRANSPORTER YHHJ-RELATED"/>
    <property type="match status" value="1"/>
</dbReference>
<evidence type="ECO:0000256" key="5">
    <source>
        <dbReference type="ARBA" id="ARBA00022692"/>
    </source>
</evidence>
<dbReference type="PROSITE" id="PS51012">
    <property type="entry name" value="ABC_TM2"/>
    <property type="match status" value="1"/>
</dbReference>
<dbReference type="GO" id="GO:0140359">
    <property type="term" value="F:ABC-type transporter activity"/>
    <property type="evidence" value="ECO:0007669"/>
    <property type="project" value="InterPro"/>
</dbReference>
<dbReference type="Pfam" id="PF12698">
    <property type="entry name" value="ABC2_membrane_3"/>
    <property type="match status" value="1"/>
</dbReference>
<name>A0A6G4R0T0_9CAUL</name>
<dbReference type="GO" id="GO:0005886">
    <property type="term" value="C:plasma membrane"/>
    <property type="evidence" value="ECO:0007669"/>
    <property type="project" value="UniProtKB-SubCell"/>
</dbReference>